<dbReference type="AlphaFoldDB" id="Q8U2T1"/>
<accession>Q8U2T1</accession>
<dbReference type="EMBL" id="AE009950">
    <property type="protein sequence ID" value="AAL80873.1"/>
    <property type="molecule type" value="Genomic_DNA"/>
</dbReference>
<name>Q8U2T1_PYRFU</name>
<gene>
    <name evidence="1" type="ordered locus">PF0749</name>
</gene>
<organism evidence="1 2">
    <name type="scientific">Pyrococcus furiosus (strain ATCC 43587 / DSM 3638 / JCM 8422 / Vc1)</name>
    <dbReference type="NCBI Taxonomy" id="186497"/>
    <lineage>
        <taxon>Archaea</taxon>
        <taxon>Methanobacteriati</taxon>
        <taxon>Methanobacteriota</taxon>
        <taxon>Thermococci</taxon>
        <taxon>Thermococcales</taxon>
        <taxon>Thermococcaceae</taxon>
        <taxon>Pyrococcus</taxon>
    </lineage>
</organism>
<dbReference type="Proteomes" id="UP000001013">
    <property type="component" value="Chromosome"/>
</dbReference>
<keyword evidence="2" id="KW-1185">Reference proteome</keyword>
<dbReference type="PaxDb" id="186497-PF0749"/>
<evidence type="ECO:0000313" key="2">
    <source>
        <dbReference type="Proteomes" id="UP000001013"/>
    </source>
</evidence>
<proteinExistence type="predicted"/>
<dbReference type="PATRIC" id="fig|186497.12.peg.790"/>
<reference evidence="1 2" key="1">
    <citation type="journal article" date="1999" name="Genetics">
        <title>Divergence of the hyperthermophilic archaea Pyrococcus furiosus and P. horikoshii inferred from complete genomic sequences.</title>
        <authorList>
            <person name="Maeder D.L."/>
            <person name="Weiss R.B."/>
            <person name="Dunn D.M."/>
            <person name="Cherry J.L."/>
            <person name="Gonzalez J.M."/>
            <person name="DiRuggiero J."/>
            <person name="Robb F.T."/>
        </authorList>
    </citation>
    <scope>NUCLEOTIDE SEQUENCE [LARGE SCALE GENOMIC DNA]</scope>
    <source>
        <strain evidence="2">ATCC 43587 / DSM 3638 / JCM 8422 / Vc1</strain>
    </source>
</reference>
<dbReference type="KEGG" id="pfu:PF0749"/>
<dbReference type="STRING" id="186497.PF0749"/>
<protein>
    <submittedName>
        <fullName evidence="1">Uncharacterized protein</fullName>
    </submittedName>
</protein>
<dbReference type="HOGENOM" id="CLU_3323122_0_0_2"/>
<sequence length="38" mass="4304">MRKKATYLVVRSFLELMLKGIPLVEIRKIIELAVSGGM</sequence>
<evidence type="ECO:0000313" key="1">
    <source>
        <dbReference type="EMBL" id="AAL80873.1"/>
    </source>
</evidence>